<dbReference type="GO" id="GO:0005814">
    <property type="term" value="C:centriole"/>
    <property type="evidence" value="ECO:0007669"/>
    <property type="project" value="UniProtKB-SubCell"/>
</dbReference>
<organism evidence="7 8">
    <name type="scientific">Protopolystoma xenopodis</name>
    <dbReference type="NCBI Taxonomy" id="117903"/>
    <lineage>
        <taxon>Eukaryota</taxon>
        <taxon>Metazoa</taxon>
        <taxon>Spiralia</taxon>
        <taxon>Lophotrochozoa</taxon>
        <taxon>Platyhelminthes</taxon>
        <taxon>Monogenea</taxon>
        <taxon>Polyopisthocotylea</taxon>
        <taxon>Polystomatidea</taxon>
        <taxon>Polystomatidae</taxon>
        <taxon>Protopolystoma</taxon>
    </lineage>
</organism>
<feature type="coiled-coil region" evidence="5">
    <location>
        <begin position="267"/>
        <end position="294"/>
    </location>
</feature>
<evidence type="ECO:0000256" key="4">
    <source>
        <dbReference type="ARBA" id="ARBA00038123"/>
    </source>
</evidence>
<feature type="compositionally biased region" description="Polar residues" evidence="6">
    <location>
        <begin position="340"/>
        <end position="356"/>
    </location>
</feature>
<name>A0A3S5CGX9_9PLAT</name>
<keyword evidence="2" id="KW-0963">Cytoplasm</keyword>
<evidence type="ECO:0000313" key="7">
    <source>
        <dbReference type="EMBL" id="VEL07515.1"/>
    </source>
</evidence>
<evidence type="ECO:0000313" key="8">
    <source>
        <dbReference type="Proteomes" id="UP000784294"/>
    </source>
</evidence>
<feature type="coiled-coil region" evidence="5">
    <location>
        <begin position="196"/>
        <end position="230"/>
    </location>
</feature>
<dbReference type="AlphaFoldDB" id="A0A3S5CGX9"/>
<keyword evidence="3" id="KW-0206">Cytoskeleton</keyword>
<evidence type="ECO:0000256" key="2">
    <source>
        <dbReference type="ARBA" id="ARBA00022490"/>
    </source>
</evidence>
<comment type="subcellular location">
    <subcellularLocation>
        <location evidence="1">Cytoplasm</location>
        <location evidence="1">Cytoskeleton</location>
        <location evidence="1">Microtubule organizing center</location>
        <location evidence="1">Centrosome</location>
        <location evidence="1">Centriole</location>
    </subcellularLocation>
</comment>
<evidence type="ECO:0000256" key="5">
    <source>
        <dbReference type="SAM" id="Coils"/>
    </source>
</evidence>
<feature type="region of interest" description="Disordered" evidence="6">
    <location>
        <begin position="300"/>
        <end position="381"/>
    </location>
</feature>
<feature type="compositionally biased region" description="Basic and acidic residues" evidence="6">
    <location>
        <begin position="357"/>
        <end position="366"/>
    </location>
</feature>
<dbReference type="OrthoDB" id="10254663at2759"/>
<accession>A0A3S5CGX9</accession>
<dbReference type="Proteomes" id="UP000784294">
    <property type="component" value="Unassembled WGS sequence"/>
</dbReference>
<dbReference type="InterPro" id="IPR051877">
    <property type="entry name" value="Centriole_BasalBody_StrucProt"/>
</dbReference>
<feature type="compositionally biased region" description="Basic and acidic residues" evidence="6">
    <location>
        <begin position="329"/>
        <end position="339"/>
    </location>
</feature>
<keyword evidence="5" id="KW-0175">Coiled coil</keyword>
<comment type="similarity">
    <text evidence="4">Belongs to the CEP135/TSGA10 family.</text>
</comment>
<reference evidence="7" key="1">
    <citation type="submission" date="2018-11" db="EMBL/GenBank/DDBJ databases">
        <authorList>
            <consortium name="Pathogen Informatics"/>
        </authorList>
    </citation>
    <scope>NUCLEOTIDE SEQUENCE</scope>
</reference>
<comment type="caution">
    <text evidence="7">The sequence shown here is derived from an EMBL/GenBank/DDBJ whole genome shotgun (WGS) entry which is preliminary data.</text>
</comment>
<gene>
    <name evidence="7" type="ORF">PXEA_LOCUS955</name>
</gene>
<evidence type="ECO:0000256" key="1">
    <source>
        <dbReference type="ARBA" id="ARBA00004114"/>
    </source>
</evidence>
<proteinExistence type="inferred from homology"/>
<keyword evidence="8" id="KW-1185">Reference proteome</keyword>
<evidence type="ECO:0000256" key="6">
    <source>
        <dbReference type="SAM" id="MobiDB-lite"/>
    </source>
</evidence>
<feature type="compositionally biased region" description="Polar residues" evidence="6">
    <location>
        <begin position="367"/>
        <end position="378"/>
    </location>
</feature>
<sequence length="427" mass="49364">MLTAAEDAHEKFTSVRKRLDQLGYRQPLGIDSLPLVERLLADLIWTTENLRKVKLELEKRIEIRNCVEDYVAPYKSDNAKLVKENNELHTRLKADLRRIDNDKQDLTFFNTQCLGKLKSYEIEAQEMAKMIMAFQGKNFNAVVNVSGKQKPSLRRQRMDIDTLLPLREESGKYCCKVAKFWADTEKDFEPKSIDLVASTTRQCEVLEQQISFLESQLELDRRKVDNFRQQLTLRDAEIDRLRAVCEGGRPLEALIKDTAHVHADRLIRQLQLQVEILQSRNDELEARVFRLVKDHVEPGFETMGKENSNSIPGHINEIPVSTKGKKQHLSKESPIHSDSTEINNSTRQIQPPSQNRGDNKDLKFDSRSPNSNLQSGENELSEVRYEVGPDDIRELIQHFDKNRLQLSKRIDELLQRGNLCPCHLRAT</sequence>
<evidence type="ECO:0000256" key="3">
    <source>
        <dbReference type="ARBA" id="ARBA00023212"/>
    </source>
</evidence>
<protein>
    <submittedName>
        <fullName evidence="7">Uncharacterized protein</fullName>
    </submittedName>
</protein>
<dbReference type="PANTHER" id="PTHR20544">
    <property type="entry name" value="CENTROSOMAL PROTEIN CEP135"/>
    <property type="match status" value="1"/>
</dbReference>
<dbReference type="PANTHER" id="PTHR20544:SF2">
    <property type="entry name" value="TESTIS SPECIFIC 10"/>
    <property type="match status" value="1"/>
</dbReference>
<dbReference type="EMBL" id="CAAALY010001916">
    <property type="protein sequence ID" value="VEL07515.1"/>
    <property type="molecule type" value="Genomic_DNA"/>
</dbReference>